<keyword evidence="10" id="KW-1278">Translocase</keyword>
<name>A0A160TF97_9ZZZZ</name>
<sequence>MEILINFGYLIAAILFILGIKGMTTPKTAVRGNQMSAIGMLIAVVAALLDYNVVDYTWIIVGVLIGGILGAVLAKKIAMTDMPEMVAALNGVGGGASLLVAAANYLESQKLAEVGKFVPTYDWSIAVILSILIGAVTLTGSLIAVGKLKGKIGDAKKVGLFKAIVKLVLLTLVVGAGYFAYVDPLNSDILIAGMIVLCLVLGVCLVMPIGGADMPVVVSLLNSYSGLAGASAGFVLGNNGLIITGSLVGASGIILTSIMCKAMNRSLTNVLFGGSMAASAGVSKSENDAFYDGKVKYSSADEVAMLLDNAQKVVFVPGYGLAVAQAQHATRELANMLEARGVNVKYAIHPVAGRMPGHMNVLLAEAEVPYDQLVEMDTINPEFSQTDVSIVLGANDVVNPAAAKDPQSPIYGMPILNVHNSKTVVVVKRGLSPGFAGIPNELLIRDNSLMVAGDAKKVLQDMIGALKDL</sequence>
<dbReference type="PIRSF" id="PIRSF000204">
    <property type="entry name" value="PNTB"/>
    <property type="match status" value="1"/>
</dbReference>
<evidence type="ECO:0000256" key="1">
    <source>
        <dbReference type="ARBA" id="ARBA00003943"/>
    </source>
</evidence>
<keyword evidence="7" id="KW-0997">Cell inner membrane</keyword>
<reference evidence="19" key="1">
    <citation type="submission" date="2015-10" db="EMBL/GenBank/DDBJ databases">
        <authorList>
            <person name="Gilbert D.G."/>
        </authorList>
    </citation>
    <scope>NUCLEOTIDE SEQUENCE</scope>
</reference>
<evidence type="ECO:0000256" key="3">
    <source>
        <dbReference type="ARBA" id="ARBA00007919"/>
    </source>
</evidence>
<evidence type="ECO:0000256" key="10">
    <source>
        <dbReference type="ARBA" id="ARBA00022967"/>
    </source>
</evidence>
<dbReference type="GO" id="GO:0008750">
    <property type="term" value="F:proton-translocating NAD(P)+ transhydrogenase activity"/>
    <property type="evidence" value="ECO:0007669"/>
    <property type="project" value="UniProtKB-EC"/>
</dbReference>
<feature type="transmembrane region" description="Helical" evidence="17">
    <location>
        <begin position="241"/>
        <end position="260"/>
    </location>
</feature>
<keyword evidence="8 17" id="KW-0812">Transmembrane</keyword>
<feature type="transmembrane region" description="Helical" evidence="17">
    <location>
        <begin position="86"/>
        <end position="105"/>
    </location>
</feature>
<dbReference type="PANTHER" id="PTHR44758:SF1">
    <property type="entry name" value="NAD(P) TRANSHYDROGENASE SUBUNIT BETA"/>
    <property type="match status" value="1"/>
</dbReference>
<evidence type="ECO:0000256" key="6">
    <source>
        <dbReference type="ARBA" id="ARBA00022475"/>
    </source>
</evidence>
<evidence type="ECO:0000313" key="19">
    <source>
        <dbReference type="EMBL" id="CUS41894.1"/>
    </source>
</evidence>
<dbReference type="AlphaFoldDB" id="A0A160TF97"/>
<proteinExistence type="inferred from homology"/>
<organism evidence="19">
    <name type="scientific">hydrothermal vent metagenome</name>
    <dbReference type="NCBI Taxonomy" id="652676"/>
    <lineage>
        <taxon>unclassified sequences</taxon>
        <taxon>metagenomes</taxon>
        <taxon>ecological metagenomes</taxon>
    </lineage>
</organism>
<evidence type="ECO:0000256" key="12">
    <source>
        <dbReference type="ARBA" id="ARBA00023027"/>
    </source>
</evidence>
<gene>
    <name evidence="19" type="ORF">MGWOODY_Tha2286</name>
</gene>
<evidence type="ECO:0000256" key="7">
    <source>
        <dbReference type="ARBA" id="ARBA00022519"/>
    </source>
</evidence>
<dbReference type="PANTHER" id="PTHR44758">
    <property type="entry name" value="NAD(P) TRANSHYDROGENASE SUBUNIT BETA"/>
    <property type="match status" value="1"/>
</dbReference>
<dbReference type="EC" id="7.1.1.1" evidence="4"/>
<evidence type="ECO:0000256" key="2">
    <source>
        <dbReference type="ARBA" id="ARBA00004429"/>
    </source>
</evidence>
<feature type="transmembrane region" description="Helical" evidence="17">
    <location>
        <begin position="125"/>
        <end position="146"/>
    </location>
</feature>
<evidence type="ECO:0000256" key="9">
    <source>
        <dbReference type="ARBA" id="ARBA00022857"/>
    </source>
</evidence>
<evidence type="ECO:0000259" key="18">
    <source>
        <dbReference type="Pfam" id="PF02233"/>
    </source>
</evidence>
<evidence type="ECO:0000256" key="13">
    <source>
        <dbReference type="ARBA" id="ARBA00023136"/>
    </source>
</evidence>
<evidence type="ECO:0000256" key="17">
    <source>
        <dbReference type="SAM" id="Phobius"/>
    </source>
</evidence>
<feature type="transmembrane region" description="Helical" evidence="17">
    <location>
        <begin position="158"/>
        <end position="181"/>
    </location>
</feature>
<comment type="subcellular location">
    <subcellularLocation>
        <location evidence="2">Cell inner membrane</location>
        <topology evidence="2">Multi-pass membrane protein</topology>
    </subcellularLocation>
</comment>
<evidence type="ECO:0000256" key="5">
    <source>
        <dbReference type="ARBA" id="ARBA00014581"/>
    </source>
</evidence>
<keyword evidence="19" id="KW-0560">Oxidoreductase</keyword>
<dbReference type="EMBL" id="CZQC01000057">
    <property type="protein sequence ID" value="CUS41894.1"/>
    <property type="molecule type" value="Genomic_DNA"/>
</dbReference>
<keyword evidence="11 17" id="KW-1133">Transmembrane helix</keyword>
<feature type="domain" description="NADP transhydrogenase beta-like" evidence="18">
    <location>
        <begin position="6"/>
        <end position="463"/>
    </location>
</feature>
<dbReference type="InterPro" id="IPR012136">
    <property type="entry name" value="NADH_DH_b"/>
</dbReference>
<evidence type="ECO:0000256" key="4">
    <source>
        <dbReference type="ARBA" id="ARBA00012943"/>
    </source>
</evidence>
<evidence type="ECO:0000256" key="8">
    <source>
        <dbReference type="ARBA" id="ARBA00022692"/>
    </source>
</evidence>
<dbReference type="InterPro" id="IPR029035">
    <property type="entry name" value="DHS-like_NAD/FAD-binding_dom"/>
</dbReference>
<protein>
    <recommendedName>
        <fullName evidence="5">NAD(P) transhydrogenase subunit beta</fullName>
        <ecNumber evidence="4">7.1.1.1</ecNumber>
    </recommendedName>
    <alternativeName>
        <fullName evidence="15">Nicotinamide nucleotide transhydrogenase subunit beta</fullName>
    </alternativeName>
    <alternativeName>
        <fullName evidence="14">Pyridine nucleotide transhydrogenase subunit beta</fullName>
    </alternativeName>
</protein>
<feature type="transmembrane region" description="Helical" evidence="17">
    <location>
        <begin position="6"/>
        <end position="23"/>
    </location>
</feature>
<evidence type="ECO:0000256" key="15">
    <source>
        <dbReference type="ARBA" id="ARBA00033258"/>
    </source>
</evidence>
<feature type="transmembrane region" description="Helical" evidence="17">
    <location>
        <begin position="57"/>
        <end position="74"/>
    </location>
</feature>
<dbReference type="Gene3D" id="3.40.50.1220">
    <property type="entry name" value="TPP-binding domain"/>
    <property type="match status" value="1"/>
</dbReference>
<keyword evidence="9" id="KW-0521">NADP</keyword>
<comment type="similarity">
    <text evidence="3">Belongs to the PNT beta subunit family.</text>
</comment>
<dbReference type="Pfam" id="PF02233">
    <property type="entry name" value="PNTB"/>
    <property type="match status" value="1"/>
</dbReference>
<dbReference type="GO" id="GO:0050661">
    <property type="term" value="F:NADP binding"/>
    <property type="evidence" value="ECO:0007669"/>
    <property type="project" value="InterPro"/>
</dbReference>
<dbReference type="GO" id="GO:0016491">
    <property type="term" value="F:oxidoreductase activity"/>
    <property type="evidence" value="ECO:0007669"/>
    <property type="project" value="UniProtKB-KW"/>
</dbReference>
<keyword evidence="13 17" id="KW-0472">Membrane</keyword>
<feature type="transmembrane region" description="Helical" evidence="17">
    <location>
        <begin position="35"/>
        <end position="51"/>
    </location>
</feature>
<dbReference type="GO" id="GO:0005886">
    <property type="term" value="C:plasma membrane"/>
    <property type="evidence" value="ECO:0007669"/>
    <property type="project" value="UniProtKB-SubCell"/>
</dbReference>
<comment type="function">
    <text evidence="1">The transhydrogenation between NADH and NADP is coupled to respiration and ATP hydrolysis and functions as a proton pump across the membrane.</text>
</comment>
<evidence type="ECO:0000256" key="16">
    <source>
        <dbReference type="ARBA" id="ARBA00048202"/>
    </source>
</evidence>
<accession>A0A160TF97</accession>
<evidence type="ECO:0000256" key="14">
    <source>
        <dbReference type="ARBA" id="ARBA00030053"/>
    </source>
</evidence>
<keyword evidence="12" id="KW-0520">NAD</keyword>
<evidence type="ECO:0000256" key="11">
    <source>
        <dbReference type="ARBA" id="ARBA00022989"/>
    </source>
</evidence>
<dbReference type="InterPro" id="IPR034300">
    <property type="entry name" value="PNTB-like"/>
</dbReference>
<keyword evidence="6" id="KW-1003">Cell membrane</keyword>
<feature type="transmembrane region" description="Helical" evidence="17">
    <location>
        <begin position="187"/>
        <end position="209"/>
    </location>
</feature>
<comment type="catalytic activity">
    <reaction evidence="16">
        <text>NAD(+) + NADPH + H(+)(in) = NADH + NADP(+) + H(+)(out)</text>
        <dbReference type="Rhea" id="RHEA:47992"/>
        <dbReference type="ChEBI" id="CHEBI:15378"/>
        <dbReference type="ChEBI" id="CHEBI:57540"/>
        <dbReference type="ChEBI" id="CHEBI:57783"/>
        <dbReference type="ChEBI" id="CHEBI:57945"/>
        <dbReference type="ChEBI" id="CHEBI:58349"/>
        <dbReference type="EC" id="7.1.1.1"/>
    </reaction>
</comment>
<dbReference type="SUPFAM" id="SSF52467">
    <property type="entry name" value="DHS-like NAD/FAD-binding domain"/>
    <property type="match status" value="1"/>
</dbReference>